<feature type="domain" description="FHA" evidence="1">
    <location>
        <begin position="94"/>
        <end position="147"/>
    </location>
</feature>
<proteinExistence type="predicted"/>
<dbReference type="OrthoDB" id="949044at2"/>
<keyword evidence="3" id="KW-1185">Reference proteome</keyword>
<evidence type="ECO:0000313" key="3">
    <source>
        <dbReference type="Proteomes" id="UP000004095"/>
    </source>
</evidence>
<dbReference type="InterPro" id="IPR000253">
    <property type="entry name" value="FHA_dom"/>
</dbReference>
<reference evidence="2 3" key="1">
    <citation type="submission" date="2007-01" db="EMBL/GenBank/DDBJ databases">
        <authorList>
            <person name="Haygood M."/>
            <person name="Podell S."/>
            <person name="Anderson C."/>
            <person name="Hopkinson B."/>
            <person name="Roe K."/>
            <person name="Barbeau K."/>
            <person name="Gaasterland T."/>
            <person name="Ferriera S."/>
            <person name="Johnson J."/>
            <person name="Kravitz S."/>
            <person name="Beeson K."/>
            <person name="Sutton G."/>
            <person name="Rogers Y.-H."/>
            <person name="Friedman R."/>
            <person name="Frazier M."/>
            <person name="Venter J.C."/>
        </authorList>
    </citation>
    <scope>NUCLEOTIDE SEQUENCE [LARGE SCALE GENOMIC DNA]</scope>
    <source>
        <strain evidence="2 3">ATCC 23134</strain>
    </source>
</reference>
<comment type="caution">
    <text evidence="2">The sequence shown here is derived from an EMBL/GenBank/DDBJ whole genome shotgun (WGS) entry which is preliminary data.</text>
</comment>
<dbReference type="PROSITE" id="PS50006">
    <property type="entry name" value="FHA_DOMAIN"/>
    <property type="match status" value="1"/>
</dbReference>
<dbReference type="SMART" id="SM00240">
    <property type="entry name" value="FHA"/>
    <property type="match status" value="1"/>
</dbReference>
<name>A1ZW23_MICM2</name>
<dbReference type="SUPFAM" id="SSF49879">
    <property type="entry name" value="SMAD/FHA domain"/>
    <property type="match status" value="1"/>
</dbReference>
<accession>A1ZW23</accession>
<dbReference type="EMBL" id="AAWS01000049">
    <property type="protein sequence ID" value="EAY25386.1"/>
    <property type="molecule type" value="Genomic_DNA"/>
</dbReference>
<dbReference type="Gene3D" id="2.60.200.20">
    <property type="match status" value="1"/>
</dbReference>
<evidence type="ECO:0000259" key="1">
    <source>
        <dbReference type="PROSITE" id="PS50006"/>
    </source>
</evidence>
<evidence type="ECO:0000313" key="2">
    <source>
        <dbReference type="EMBL" id="EAY25386.1"/>
    </source>
</evidence>
<dbReference type="Pfam" id="PF00498">
    <property type="entry name" value="FHA"/>
    <property type="match status" value="1"/>
</dbReference>
<dbReference type="RefSeq" id="WP_002702858.1">
    <property type="nucleotide sequence ID" value="NZ_AAWS01000049.1"/>
</dbReference>
<dbReference type="CDD" id="cd00060">
    <property type="entry name" value="FHA"/>
    <property type="match status" value="1"/>
</dbReference>
<dbReference type="InterPro" id="IPR050923">
    <property type="entry name" value="Cell_Proc_Reg/RNA_Proc"/>
</dbReference>
<gene>
    <name evidence="2" type="ORF">M23134_06645</name>
</gene>
<dbReference type="AlphaFoldDB" id="A1ZW23"/>
<dbReference type="eggNOG" id="COG1716">
    <property type="taxonomic scope" value="Bacteria"/>
</dbReference>
<sequence length="202" mass="22795">MDTITCISCRQEVSYQKDYHCSNCQALWWGYENKDRIPSSFLKSQQNPLGITTSFHEEITPPPLSHSKNMIIAWLVVHTENQPTLLHELKQGKYVIGRAIPGNIPDITLNNDQFASRKHAELKVGTHEIHIIDLESRNGVYVNGQTQPVGKSFPQALSDGDTIQVGETKMVLKTRNVVQDEITALKTVRKLSYTPTVRVKAE</sequence>
<dbReference type="InterPro" id="IPR008984">
    <property type="entry name" value="SMAD_FHA_dom_sf"/>
</dbReference>
<organism evidence="2 3">
    <name type="scientific">Microscilla marina ATCC 23134</name>
    <dbReference type="NCBI Taxonomy" id="313606"/>
    <lineage>
        <taxon>Bacteria</taxon>
        <taxon>Pseudomonadati</taxon>
        <taxon>Bacteroidota</taxon>
        <taxon>Cytophagia</taxon>
        <taxon>Cytophagales</taxon>
        <taxon>Microscillaceae</taxon>
        <taxon>Microscilla</taxon>
    </lineage>
</organism>
<dbReference type="Proteomes" id="UP000004095">
    <property type="component" value="Unassembled WGS sequence"/>
</dbReference>
<protein>
    <submittedName>
        <fullName evidence="2">FHA domain protein</fullName>
    </submittedName>
</protein>
<dbReference type="PANTHER" id="PTHR23308">
    <property type="entry name" value="NUCLEAR INHIBITOR OF PROTEIN PHOSPHATASE-1"/>
    <property type="match status" value="1"/>
</dbReference>